<feature type="region of interest" description="Disordered" evidence="2">
    <location>
        <begin position="401"/>
        <end position="441"/>
    </location>
</feature>
<dbReference type="OrthoDB" id="72441at2759"/>
<organism evidence="3 4">
    <name type="scientific">Thyridium curvatum</name>
    <dbReference type="NCBI Taxonomy" id="1093900"/>
    <lineage>
        <taxon>Eukaryota</taxon>
        <taxon>Fungi</taxon>
        <taxon>Dikarya</taxon>
        <taxon>Ascomycota</taxon>
        <taxon>Pezizomycotina</taxon>
        <taxon>Sordariomycetes</taxon>
        <taxon>Sordariomycetidae</taxon>
        <taxon>Thyridiales</taxon>
        <taxon>Thyridiaceae</taxon>
        <taxon>Thyridium</taxon>
    </lineage>
</organism>
<feature type="coiled-coil region" evidence="1">
    <location>
        <begin position="308"/>
        <end position="335"/>
    </location>
</feature>
<dbReference type="EMBL" id="SKBQ01000001">
    <property type="protein sequence ID" value="TPX15724.1"/>
    <property type="molecule type" value="Genomic_DNA"/>
</dbReference>
<dbReference type="AlphaFoldDB" id="A0A507BAV0"/>
<proteinExistence type="predicted"/>
<keyword evidence="1" id="KW-0175">Coiled coil</keyword>
<evidence type="ECO:0000313" key="4">
    <source>
        <dbReference type="Proteomes" id="UP000319257"/>
    </source>
</evidence>
<comment type="caution">
    <text evidence="3">The sequence shown here is derived from an EMBL/GenBank/DDBJ whole genome shotgun (WGS) entry which is preliminary data.</text>
</comment>
<keyword evidence="4" id="KW-1185">Reference proteome</keyword>
<dbReference type="InParanoid" id="A0A507BAV0"/>
<protein>
    <recommendedName>
        <fullName evidence="5">Meiotically up-regulated 65 protein</fullName>
    </recommendedName>
</protein>
<dbReference type="RefSeq" id="XP_030997435.1">
    <property type="nucleotide sequence ID" value="XM_031140345.1"/>
</dbReference>
<feature type="compositionally biased region" description="Polar residues" evidence="2">
    <location>
        <begin position="33"/>
        <end position="47"/>
    </location>
</feature>
<feature type="region of interest" description="Disordered" evidence="2">
    <location>
        <begin position="258"/>
        <end position="286"/>
    </location>
</feature>
<gene>
    <name evidence="3" type="ORF">E0L32_000058</name>
</gene>
<accession>A0A507BAV0</accession>
<name>A0A507BAV0_9PEZI</name>
<dbReference type="GeneID" id="41967505"/>
<evidence type="ECO:0008006" key="5">
    <source>
        <dbReference type="Google" id="ProtNLM"/>
    </source>
</evidence>
<evidence type="ECO:0000256" key="1">
    <source>
        <dbReference type="SAM" id="Coils"/>
    </source>
</evidence>
<feature type="compositionally biased region" description="Low complexity" evidence="2">
    <location>
        <begin position="258"/>
        <end position="267"/>
    </location>
</feature>
<dbReference type="Proteomes" id="UP000319257">
    <property type="component" value="Unassembled WGS sequence"/>
</dbReference>
<evidence type="ECO:0000313" key="3">
    <source>
        <dbReference type="EMBL" id="TPX15724.1"/>
    </source>
</evidence>
<feature type="compositionally biased region" description="Basic and acidic residues" evidence="2">
    <location>
        <begin position="403"/>
        <end position="416"/>
    </location>
</feature>
<feature type="compositionally biased region" description="Polar residues" evidence="2">
    <location>
        <begin position="270"/>
        <end position="279"/>
    </location>
</feature>
<evidence type="ECO:0000256" key="2">
    <source>
        <dbReference type="SAM" id="MobiDB-lite"/>
    </source>
</evidence>
<reference evidence="3 4" key="1">
    <citation type="submission" date="2019-06" db="EMBL/GenBank/DDBJ databases">
        <title>Draft genome sequence of the filamentous fungus Phialemoniopsis curvata isolated from diesel fuel.</title>
        <authorList>
            <person name="Varaljay V.A."/>
            <person name="Lyon W.J."/>
            <person name="Crouch A.L."/>
            <person name="Drake C.E."/>
            <person name="Hollomon J.M."/>
            <person name="Nadeau L.J."/>
            <person name="Nunn H.S."/>
            <person name="Stevenson B.S."/>
            <person name="Bojanowski C.L."/>
            <person name="Crookes-Goodson W.J."/>
        </authorList>
    </citation>
    <scope>NUCLEOTIDE SEQUENCE [LARGE SCALE GENOMIC DNA]</scope>
    <source>
        <strain evidence="3 4">D216</strain>
    </source>
</reference>
<sequence length="441" mass="49635">MPKIKPRSSRRAPGLKDSDYDHEINLVDHAASPSAQSPNLEASPSNHASKRDATQRAEASSSRAPEQRQDAPIPKITRQSDSFPKGRGPAVEVEGATPVERPQSPEAAQPRKPPREEPETVIDILYENERGGFLCGVALFSSKALGNLDPTPWTNAAHRPSPTDITTAQVPDPTWEWVWPEWRVNHDDDTDEGGWEYSFMFARKFSWHGPKWWNSFVRRRAWIRMRAKKQTSAQSENDPHLLNPEYFSVQPAASITRTSSRATSRLSGKASASMTSNAATDAEEKPDIEDIPTLMLVLRESRIDREKIEAIDNFLEHGEEELDKLEHEMHEIMSLFVFQASRKVLLSKLTHMYDETMKEKERPDSGPEIKRKADALSAAVKHADEELKKLEYWSDIKAMAESGESRGAVDTKKGWDESWQGVDKSGPAQPPAPDTPSEERK</sequence>
<dbReference type="STRING" id="1093900.A0A507BAV0"/>
<feature type="compositionally biased region" description="Basic residues" evidence="2">
    <location>
        <begin position="1"/>
        <end position="10"/>
    </location>
</feature>
<feature type="region of interest" description="Disordered" evidence="2">
    <location>
        <begin position="1"/>
        <end position="117"/>
    </location>
</feature>
<feature type="compositionally biased region" description="Basic and acidic residues" evidence="2">
    <location>
        <begin position="14"/>
        <end position="26"/>
    </location>
</feature>